<feature type="domain" description="Helicase/UvrB N-terminal" evidence="1">
    <location>
        <begin position="26"/>
        <end position="249"/>
    </location>
</feature>
<dbReference type="SUPFAM" id="SSF52540">
    <property type="entry name" value="P-loop containing nucleoside triphosphate hydrolases"/>
    <property type="match status" value="2"/>
</dbReference>
<dbReference type="InterPro" id="IPR050742">
    <property type="entry name" value="Helicase_Restrict-Modif_Enz"/>
</dbReference>
<dbReference type="RefSeq" id="WP_061519539.1">
    <property type="nucleotide sequence ID" value="NZ_JRUE01000223.1"/>
</dbReference>
<dbReference type="InterPro" id="IPR006935">
    <property type="entry name" value="Helicase/UvrB_N"/>
</dbReference>
<dbReference type="AlphaFoldDB" id="A0A150HKM1"/>
<dbReference type="GO" id="GO:0016787">
    <property type="term" value="F:hydrolase activity"/>
    <property type="evidence" value="ECO:0007669"/>
    <property type="project" value="InterPro"/>
</dbReference>
<reference evidence="2 3" key="1">
    <citation type="journal article" date="2016" name="Sci. Rep.">
        <title>Genomic and phenotypic characterization of the species Acinetobacter venetianus.</title>
        <authorList>
            <person name="Fondi M."/>
            <person name="Maida I."/>
            <person name="Perrin E."/>
            <person name="Orlandini V."/>
            <person name="La Torre L."/>
            <person name="Bosi E."/>
            <person name="Negroni A."/>
            <person name="Zanaroli G."/>
            <person name="Fava F."/>
            <person name="Decorosi F."/>
            <person name="Giovannetti L."/>
            <person name="Viti C."/>
            <person name="Vaneechoutte M."/>
            <person name="Dijkshoorn L."/>
            <person name="Fani R."/>
        </authorList>
    </citation>
    <scope>NUCLEOTIDE SEQUENCE [LARGE SCALE GENOMIC DNA]</scope>
    <source>
        <strain evidence="2 3">LUH5627</strain>
    </source>
</reference>
<dbReference type="GO" id="GO:0005829">
    <property type="term" value="C:cytosol"/>
    <property type="evidence" value="ECO:0007669"/>
    <property type="project" value="TreeGrafter"/>
</dbReference>
<dbReference type="PANTHER" id="PTHR47396:SF1">
    <property type="entry name" value="ATP-DEPENDENT HELICASE IRC3-RELATED"/>
    <property type="match status" value="1"/>
</dbReference>
<dbReference type="Gene3D" id="3.40.50.300">
    <property type="entry name" value="P-loop containing nucleotide triphosphate hydrolases"/>
    <property type="match status" value="2"/>
</dbReference>
<comment type="caution">
    <text evidence="2">The sequence shown here is derived from an EMBL/GenBank/DDBJ whole genome shotgun (WGS) entry which is preliminary data.</text>
</comment>
<organism evidence="2 3">
    <name type="scientific">Acinetobacter venetianus</name>
    <dbReference type="NCBI Taxonomy" id="52133"/>
    <lineage>
        <taxon>Bacteria</taxon>
        <taxon>Pseudomonadati</taxon>
        <taxon>Pseudomonadota</taxon>
        <taxon>Gammaproteobacteria</taxon>
        <taxon>Moraxellales</taxon>
        <taxon>Moraxellaceae</taxon>
        <taxon>Acinetobacter</taxon>
    </lineage>
</organism>
<evidence type="ECO:0000313" key="3">
    <source>
        <dbReference type="Proteomes" id="UP000075680"/>
    </source>
</evidence>
<accession>A0A150HKM1</accession>
<sequence>MTASIQHSQRNPVAQVVKDLKARLSLRAPQAESLEKLDLAIQNAKELLTKRGRDTEVNEQTLAKLQTVFPTLADFERDFPSICFSLATGVGKTRLMGAFIAYLHLAYGINNFFVLAPNLTIYEKLITDFTPNTPKYVFANLAQFNFQSPMIITGDNYDSRDTATASLLGQIRINVFNISKINSEVRGGKEPRIKRMREVLGESYFNHLAGLDDLVLLMDESHRYRASAGIKAINELNPLMGLEVTATPFVETNRGPVAFKNVVMDYPLARAMEDGFVKEPAVVTQRNFDSKGLSTEQIEEIKLKDGIRLHEMTKVHLINYAQNTGQSKVKPFVLIIARDTTHAAQLKERIESDEFFKGQYKDKVIQVDSSTKEEEITQRLLSVEDPNEPTEIVIHVNMLKEGWDVTNLYTIIPLRAANARTLVEQSIGRGLRLPYGKRTGVEEVDRLSIVAHDRFQDIVDEANREDSILKLKTYILEPENEEQGVVSVTSTSRLDAILGTGHSQQTDTQETIIIQDQLEQSNEGSVESTQKHELDLTDPTVIQAIKQVQKEIQAQAKNTETVKHSEDLKRQEVQAEMTANVLKTIQENLSTIVQELDFGEAATSKTAPSEAELRKIVEQVTEVHIQNTIDIPRISVTPSEDVTTGYNHFTLNTQGLHLQPQERELLGQNLRDNSIFSIKAEEVSHEKTPQDRIVYALIDFDDVDYFTQSELLYDLANQIVSYLKTYLTDDEVVQVVEQNYQTIANNIHGQMQQHYWEKASNYNVVISRSFVELKQPSFTAAKDIPPQSIRATPPKGVSIKKLLFTDFSKCLMVFQKFDSDTERRFAIILERDSNKWFKPAKGQFQIYYNFQGAQPEYIPDFVVETESYYLLAETKAENEMTSEEVIIKAQAGSEWCKNASTVSTKPWHYLLIPHNEVVESKRLDDYLRFKVESL</sequence>
<dbReference type="Proteomes" id="UP000075680">
    <property type="component" value="Unassembled WGS sequence"/>
</dbReference>
<name>A0A150HKM1_9GAMM</name>
<gene>
    <name evidence="2" type="ORF">AVENLUH5627_02954</name>
</gene>
<evidence type="ECO:0000259" key="1">
    <source>
        <dbReference type="Pfam" id="PF04851"/>
    </source>
</evidence>
<dbReference type="EMBL" id="JRUE01000223">
    <property type="protein sequence ID" value="KXZ64842.1"/>
    <property type="molecule type" value="Genomic_DNA"/>
</dbReference>
<dbReference type="InterPro" id="IPR027417">
    <property type="entry name" value="P-loop_NTPase"/>
</dbReference>
<dbReference type="Pfam" id="PF04851">
    <property type="entry name" value="ResIII"/>
    <property type="match status" value="1"/>
</dbReference>
<evidence type="ECO:0000313" key="2">
    <source>
        <dbReference type="EMBL" id="KXZ64842.1"/>
    </source>
</evidence>
<protein>
    <submittedName>
        <fullName evidence="2">Type III restriction enzyme, res subunit</fullName>
    </submittedName>
</protein>
<dbReference type="GO" id="GO:0003677">
    <property type="term" value="F:DNA binding"/>
    <property type="evidence" value="ECO:0007669"/>
    <property type="project" value="InterPro"/>
</dbReference>
<dbReference type="GO" id="GO:0005524">
    <property type="term" value="F:ATP binding"/>
    <property type="evidence" value="ECO:0007669"/>
    <property type="project" value="InterPro"/>
</dbReference>
<proteinExistence type="predicted"/>
<dbReference type="PANTHER" id="PTHR47396">
    <property type="entry name" value="TYPE I RESTRICTION ENZYME ECOKI R PROTEIN"/>
    <property type="match status" value="1"/>
</dbReference>
<dbReference type="PATRIC" id="fig|52133.18.peg.3025"/>